<sequence>MKKIKLTILISVIVIGLLALLTVIVNKSTRDTRENNYNSKVNKIVESLCFFAVDLEIKEITIYEGKNNAFIYYEYSLREYVVEPETNDVVLGDKIVTTYKINVFDRNVTLEEDNKERQKTLWEEYLEVKDNPKYKKTYSKQEVDNLVSLYSKNGTIK</sequence>
<keyword evidence="3" id="KW-1185">Reference proteome</keyword>
<keyword evidence="1" id="KW-1133">Transmembrane helix</keyword>
<organism evidence="2 3">
    <name type="scientific">Haploplasma axanthum</name>
    <name type="common">Acholeplasma axanthum</name>
    <dbReference type="NCBI Taxonomy" id="29552"/>
    <lineage>
        <taxon>Bacteria</taxon>
        <taxon>Bacillati</taxon>
        <taxon>Mycoplasmatota</taxon>
        <taxon>Mollicutes</taxon>
        <taxon>Acholeplasmatales</taxon>
        <taxon>Acholeplasmataceae</taxon>
        <taxon>Haploplasma</taxon>
    </lineage>
</organism>
<reference evidence="2 3" key="1">
    <citation type="submission" date="2019-01" db="EMBL/GenBank/DDBJ databases">
        <authorList>
            <consortium name="Pathogen Informatics"/>
        </authorList>
    </citation>
    <scope>NUCLEOTIDE SEQUENCE [LARGE SCALE GENOMIC DNA]</scope>
    <source>
        <strain evidence="2 3">NCTC10138</strain>
    </source>
</reference>
<dbReference type="AlphaFoldDB" id="A0A449BD55"/>
<accession>A0A449BD55</accession>
<dbReference type="EMBL" id="LR215048">
    <property type="protein sequence ID" value="VEU80383.1"/>
    <property type="molecule type" value="Genomic_DNA"/>
</dbReference>
<evidence type="ECO:0000313" key="2">
    <source>
        <dbReference type="EMBL" id="VEU80383.1"/>
    </source>
</evidence>
<keyword evidence="1" id="KW-0472">Membrane</keyword>
<dbReference type="KEGG" id="aaxa:NCTC10138_00752"/>
<evidence type="ECO:0000313" key="3">
    <source>
        <dbReference type="Proteomes" id="UP000289841"/>
    </source>
</evidence>
<feature type="transmembrane region" description="Helical" evidence="1">
    <location>
        <begin position="6"/>
        <end position="25"/>
    </location>
</feature>
<evidence type="ECO:0000256" key="1">
    <source>
        <dbReference type="SAM" id="Phobius"/>
    </source>
</evidence>
<dbReference type="RefSeq" id="WP_026391192.1">
    <property type="nucleotide sequence ID" value="NZ_LR215048.1"/>
</dbReference>
<name>A0A449BD55_HAPAX</name>
<protein>
    <submittedName>
        <fullName evidence="2">Uncharacterized protein</fullName>
    </submittedName>
</protein>
<keyword evidence="1" id="KW-0812">Transmembrane</keyword>
<gene>
    <name evidence="2" type="ORF">NCTC10138_00752</name>
</gene>
<proteinExistence type="predicted"/>
<dbReference type="Proteomes" id="UP000289841">
    <property type="component" value="Chromosome"/>
</dbReference>
<dbReference type="STRING" id="1278311.GCA_000428705_01178"/>